<organism evidence="1 2">
    <name type="scientific">Willisornis vidua</name>
    <name type="common">Xingu scale-backed antbird</name>
    <dbReference type="NCBI Taxonomy" id="1566151"/>
    <lineage>
        <taxon>Eukaryota</taxon>
        <taxon>Metazoa</taxon>
        <taxon>Chordata</taxon>
        <taxon>Craniata</taxon>
        <taxon>Vertebrata</taxon>
        <taxon>Euteleostomi</taxon>
        <taxon>Archelosauria</taxon>
        <taxon>Archosauria</taxon>
        <taxon>Dinosauria</taxon>
        <taxon>Saurischia</taxon>
        <taxon>Theropoda</taxon>
        <taxon>Coelurosauria</taxon>
        <taxon>Aves</taxon>
        <taxon>Neognathae</taxon>
        <taxon>Neoaves</taxon>
        <taxon>Telluraves</taxon>
        <taxon>Australaves</taxon>
        <taxon>Passeriformes</taxon>
        <taxon>Thamnophilidae</taxon>
        <taxon>Willisornis</taxon>
    </lineage>
</organism>
<gene>
    <name evidence="1" type="ORF">WISP_36406</name>
</gene>
<evidence type="ECO:0000313" key="1">
    <source>
        <dbReference type="EMBL" id="KAJ7422849.1"/>
    </source>
</evidence>
<name>A0ABQ9DPG3_9PASS</name>
<sequence length="86" mass="9971">MENLTLIKADNCGLSYMDSMFLVDYEYTCISCKRSSLVILKDIEVLDGVQRRATELMKSLKHKSDEKQLKELAMFNLDKRRLSGTF</sequence>
<reference evidence="1" key="1">
    <citation type="submission" date="2019-10" db="EMBL/GenBank/DDBJ databases">
        <authorList>
            <person name="Soares A.E.R."/>
            <person name="Aleixo A."/>
            <person name="Schneider P."/>
            <person name="Miyaki C.Y."/>
            <person name="Schneider M.P."/>
            <person name="Mello C."/>
            <person name="Vasconcelos A.T.R."/>
        </authorList>
    </citation>
    <scope>NUCLEOTIDE SEQUENCE</scope>
    <source>
        <tissue evidence="1">Muscle</tissue>
    </source>
</reference>
<proteinExistence type="predicted"/>
<dbReference type="EMBL" id="WHWB01032941">
    <property type="protein sequence ID" value="KAJ7422849.1"/>
    <property type="molecule type" value="Genomic_DNA"/>
</dbReference>
<accession>A0ABQ9DPG3</accession>
<dbReference type="Proteomes" id="UP001145742">
    <property type="component" value="Unassembled WGS sequence"/>
</dbReference>
<keyword evidence="2" id="KW-1185">Reference proteome</keyword>
<comment type="caution">
    <text evidence="1">The sequence shown here is derived from an EMBL/GenBank/DDBJ whole genome shotgun (WGS) entry which is preliminary data.</text>
</comment>
<protein>
    <submittedName>
        <fullName evidence="1">Uncharacterized protein</fullName>
    </submittedName>
</protein>
<evidence type="ECO:0000313" key="2">
    <source>
        <dbReference type="Proteomes" id="UP001145742"/>
    </source>
</evidence>